<feature type="non-terminal residue" evidence="2">
    <location>
        <position position="1"/>
    </location>
</feature>
<reference evidence="2 3" key="1">
    <citation type="submission" date="2009-01" db="EMBL/GenBank/DDBJ databases">
        <authorList>
            <person name="Qin X."/>
            <person name="Bachman B."/>
            <person name="Battles P."/>
            <person name="Bell A."/>
            <person name="Bess C."/>
            <person name="Bickham C."/>
            <person name="Chaboub L."/>
            <person name="Chen D."/>
            <person name="Coyle M."/>
            <person name="Deiros D.R."/>
            <person name="Dinh H."/>
            <person name="Forbes L."/>
            <person name="Fowler G."/>
            <person name="Francisco L."/>
            <person name="Fu Q."/>
            <person name="Gubbala S."/>
            <person name="Hale W."/>
            <person name="Han Y."/>
            <person name="Hemphill L."/>
            <person name="Highlander S.K."/>
            <person name="Hirani K."/>
            <person name="Hogues M."/>
            <person name="Jackson L."/>
            <person name="Jakkamsetti A."/>
            <person name="Javaid M."/>
            <person name="Jiang H."/>
            <person name="Korchina V."/>
            <person name="Kovar C."/>
            <person name="Lara F."/>
            <person name="Lee S."/>
            <person name="Mata R."/>
            <person name="Mathew T."/>
            <person name="Moen C."/>
            <person name="Morales K."/>
            <person name="Munidasa M."/>
            <person name="Nazareth L."/>
            <person name="Ngo R."/>
            <person name="Nguyen L."/>
            <person name="Okwuonu G."/>
            <person name="Ongeri F."/>
            <person name="Patil S."/>
            <person name="Petrosino J."/>
            <person name="Pham C."/>
            <person name="Pham P."/>
            <person name="Pu L.-L."/>
            <person name="Puazo M."/>
            <person name="Raj R."/>
            <person name="Reid J."/>
            <person name="Rouhana J."/>
            <person name="Saada N."/>
            <person name="Shang Y."/>
            <person name="Simmons D."/>
            <person name="Thornton R."/>
            <person name="Warren J."/>
            <person name="Weissenberger G."/>
            <person name="Zhang J."/>
            <person name="Zhang L."/>
            <person name="Zhou C."/>
            <person name="Zhu D."/>
            <person name="Muzny D."/>
            <person name="Worley K."/>
            <person name="Gibbs R."/>
        </authorList>
    </citation>
    <scope>NUCLEOTIDE SEQUENCE [LARGE SCALE GENOMIC DNA]</scope>
    <source>
        <strain evidence="3">ATCC 8290 / DSM 20176 / CCUG 30140 / JCM 1155 / KCTC 3500 / NBRC 15886 / NCIMB 8040 / NRRL B-1843 / 9</strain>
    </source>
</reference>
<feature type="transmembrane region" description="Helical" evidence="1">
    <location>
        <begin position="65"/>
        <end position="83"/>
    </location>
</feature>
<keyword evidence="1" id="KW-0472">Membrane</keyword>
<accession>C0XKG5</accession>
<dbReference type="AlphaFoldDB" id="C0XKG5"/>
<proteinExistence type="predicted"/>
<dbReference type="EMBL" id="ACGP01000162">
    <property type="protein sequence ID" value="EEI24133.1"/>
    <property type="molecule type" value="Genomic_DNA"/>
</dbReference>
<dbReference type="Gene3D" id="1.20.1250.20">
    <property type="entry name" value="MFS general substrate transporter like domains"/>
    <property type="match status" value="1"/>
</dbReference>
<keyword evidence="1" id="KW-1133">Transmembrane helix</keyword>
<gene>
    <name evidence="2" type="ORF">HMPREF0519_1726</name>
</gene>
<feature type="non-terminal residue" evidence="2">
    <location>
        <position position="139"/>
    </location>
</feature>
<sequence>LGAMNGVLYLTTLTNAIKWFPEKKGLISGISVASYGLGSFIFKYIDMAIAGGNGAITADNIGRVLLWWGILALILAVVRSFFLKDAPDNMAIPSNDANKPAEVDKTNFTTSEMLHTSQAYMMFFCLTTAVMFMGLLGAA</sequence>
<keyword evidence="1" id="KW-0812">Transmembrane</keyword>
<keyword evidence="3" id="KW-1185">Reference proteome</keyword>
<dbReference type="SUPFAM" id="SSF103473">
    <property type="entry name" value="MFS general substrate transporter"/>
    <property type="match status" value="1"/>
</dbReference>
<dbReference type="Proteomes" id="UP000003752">
    <property type="component" value="Unassembled WGS sequence"/>
</dbReference>
<organism evidence="2 3">
    <name type="scientific">Lentilactobacillus hilgardii (strain ATCC 8290 / DSM 20176 / CCUG 30140 / JCM 1155 / KCTC 3500 / NBRC 15886 / NCIMB 8040 / NRRL B-1843 / 9)</name>
    <dbReference type="NCBI Taxonomy" id="1423757"/>
    <lineage>
        <taxon>Bacteria</taxon>
        <taxon>Bacillati</taxon>
        <taxon>Bacillota</taxon>
        <taxon>Bacilli</taxon>
        <taxon>Lactobacillales</taxon>
        <taxon>Lactobacillaceae</taxon>
        <taxon>Lentilactobacillus</taxon>
    </lineage>
</organism>
<feature type="transmembrane region" description="Helical" evidence="1">
    <location>
        <begin position="26"/>
        <end position="45"/>
    </location>
</feature>
<feature type="transmembrane region" description="Helical" evidence="1">
    <location>
        <begin position="119"/>
        <end position="138"/>
    </location>
</feature>
<name>C0XKG5_LENH9</name>
<evidence type="ECO:0000313" key="3">
    <source>
        <dbReference type="Proteomes" id="UP000003752"/>
    </source>
</evidence>
<evidence type="ECO:0008006" key="4">
    <source>
        <dbReference type="Google" id="ProtNLM"/>
    </source>
</evidence>
<comment type="caution">
    <text evidence="2">The sequence shown here is derived from an EMBL/GenBank/DDBJ whole genome shotgun (WGS) entry which is preliminary data.</text>
</comment>
<evidence type="ECO:0000256" key="1">
    <source>
        <dbReference type="SAM" id="Phobius"/>
    </source>
</evidence>
<protein>
    <recommendedName>
        <fullName evidence="4">MFS transporter</fullName>
    </recommendedName>
</protein>
<evidence type="ECO:0000313" key="2">
    <source>
        <dbReference type="EMBL" id="EEI24133.1"/>
    </source>
</evidence>
<dbReference type="InterPro" id="IPR036259">
    <property type="entry name" value="MFS_trans_sf"/>
</dbReference>